<evidence type="ECO:0000256" key="5">
    <source>
        <dbReference type="ARBA" id="ARBA00012964"/>
    </source>
</evidence>
<keyword evidence="7" id="KW-0378">Hydrolase</keyword>
<evidence type="ECO:0000256" key="3">
    <source>
        <dbReference type="ARBA" id="ARBA00001941"/>
    </source>
</evidence>
<dbReference type="Pfam" id="PF13023">
    <property type="entry name" value="HD_3"/>
    <property type="match status" value="2"/>
</dbReference>
<comment type="subunit">
    <text evidence="4">Homodimer.</text>
</comment>
<evidence type="ECO:0000256" key="2">
    <source>
        <dbReference type="ARBA" id="ARBA00001936"/>
    </source>
</evidence>
<reference evidence="9 10" key="1">
    <citation type="submission" date="2019-10" db="EMBL/GenBank/DDBJ databases">
        <title>Epibacterium sp. nov., isolated from seawater.</title>
        <authorList>
            <person name="Zhang X."/>
            <person name="Li N."/>
        </authorList>
    </citation>
    <scope>NUCLEOTIDE SEQUENCE [LARGE SCALE GENOMIC DNA]</scope>
    <source>
        <strain evidence="9 10">SM1979</strain>
    </source>
</reference>
<dbReference type="PANTHER" id="PTHR11845:SF13">
    <property type="entry name" value="5'-DEOXYNUCLEOTIDASE HDDC2"/>
    <property type="match status" value="1"/>
</dbReference>
<keyword evidence="6" id="KW-0479">Metal-binding</keyword>
<organism evidence="9 10">
    <name type="scientific">Tritonibacter litoralis</name>
    <dbReference type="NCBI Taxonomy" id="2662264"/>
    <lineage>
        <taxon>Bacteria</taxon>
        <taxon>Pseudomonadati</taxon>
        <taxon>Pseudomonadota</taxon>
        <taxon>Alphaproteobacteria</taxon>
        <taxon>Rhodobacterales</taxon>
        <taxon>Paracoccaceae</taxon>
        <taxon>Tritonibacter</taxon>
    </lineage>
</organism>
<gene>
    <name evidence="9" type="ORF">GFB49_01305</name>
</gene>
<comment type="cofactor">
    <cofactor evidence="3">
        <name>Co(2+)</name>
        <dbReference type="ChEBI" id="CHEBI:48828"/>
    </cofactor>
</comment>
<dbReference type="Gene3D" id="1.10.3210.10">
    <property type="entry name" value="Hypothetical protein af1432"/>
    <property type="match status" value="2"/>
</dbReference>
<evidence type="ECO:0000313" key="10">
    <source>
        <dbReference type="Proteomes" id="UP000444174"/>
    </source>
</evidence>
<evidence type="ECO:0000259" key="8">
    <source>
        <dbReference type="SMART" id="SM00471"/>
    </source>
</evidence>
<dbReference type="InterPro" id="IPR006674">
    <property type="entry name" value="HD_domain"/>
</dbReference>
<comment type="caution">
    <text evidence="9">The sequence shown here is derived from an EMBL/GenBank/DDBJ whole genome shotgun (WGS) entry which is preliminary data.</text>
</comment>
<evidence type="ECO:0000256" key="6">
    <source>
        <dbReference type="ARBA" id="ARBA00022723"/>
    </source>
</evidence>
<dbReference type="GO" id="GO:0046872">
    <property type="term" value="F:metal ion binding"/>
    <property type="evidence" value="ECO:0007669"/>
    <property type="project" value="UniProtKB-KW"/>
</dbReference>
<dbReference type="RefSeq" id="WP_343032432.1">
    <property type="nucleotide sequence ID" value="NZ_WIBF01000001.1"/>
</dbReference>
<evidence type="ECO:0000256" key="4">
    <source>
        <dbReference type="ARBA" id="ARBA00011738"/>
    </source>
</evidence>
<protein>
    <recommendedName>
        <fullName evidence="5">5'-deoxynucleotidase</fullName>
        <ecNumber evidence="5">3.1.3.89</ecNumber>
    </recommendedName>
</protein>
<dbReference type="GO" id="GO:0002953">
    <property type="term" value="F:5'-deoxynucleotidase activity"/>
    <property type="evidence" value="ECO:0007669"/>
    <property type="project" value="UniProtKB-EC"/>
</dbReference>
<dbReference type="Proteomes" id="UP000444174">
    <property type="component" value="Unassembled WGS sequence"/>
</dbReference>
<comment type="cofactor">
    <cofactor evidence="2">
        <name>Mn(2+)</name>
        <dbReference type="ChEBI" id="CHEBI:29035"/>
    </cofactor>
</comment>
<keyword evidence="10" id="KW-1185">Reference proteome</keyword>
<evidence type="ECO:0000313" key="9">
    <source>
        <dbReference type="EMBL" id="MQQ07081.1"/>
    </source>
</evidence>
<dbReference type="SUPFAM" id="SSF109604">
    <property type="entry name" value="HD-domain/PDEase-like"/>
    <property type="match status" value="2"/>
</dbReference>
<accession>A0A843Y7X3</accession>
<dbReference type="EC" id="3.1.3.89" evidence="5"/>
<dbReference type="InterPro" id="IPR003607">
    <property type="entry name" value="HD/PDEase_dom"/>
</dbReference>
<evidence type="ECO:0000256" key="7">
    <source>
        <dbReference type="ARBA" id="ARBA00022801"/>
    </source>
</evidence>
<dbReference type="SMART" id="SM00471">
    <property type="entry name" value="HDc"/>
    <property type="match status" value="2"/>
</dbReference>
<proteinExistence type="predicted"/>
<dbReference type="AlphaFoldDB" id="A0A843Y7X3"/>
<dbReference type="InterPro" id="IPR039356">
    <property type="entry name" value="YfbR/HDDC2"/>
</dbReference>
<sequence length="389" mass="43124">MQTTLAQQFEFLNEIERLRGVDRHNLLLDGSRVENSAEHSWHLALYALVLAGHAPDGVDLLRVIQMLLLHDVVEVDVGDHPIHEAVDWEAVARAEHAAAARIFGLLPQTQGQAMADLWREFEANQSKDAQFAKALDRAQPLFQTLRGANPPSEHVAICRENIETGRAVSLKSHLPLAYDHVRGLLDGGATEHDPTFTQQITFLSEADQLKHVLRASKLADGTRHENSAEHSWHIMMFAWILSDHAHAPVDLLKVLTMLVLHDLVEIDAGDAPIHGVVSPEALAAVEAAEQAAADRLFGLLPDPQNAELRAIWEEFEAAETAEAVFAKSIDRVQPLLLNLANGGGSWLDYDVQLPQIDARVGIKVRRGAQIVWEYMRPQVAEWFVTNGRA</sequence>
<feature type="domain" description="HD/PDEase" evidence="8">
    <location>
        <begin position="32"/>
        <end position="150"/>
    </location>
</feature>
<dbReference type="EMBL" id="WIBF01000001">
    <property type="protein sequence ID" value="MQQ07081.1"/>
    <property type="molecule type" value="Genomic_DNA"/>
</dbReference>
<name>A0A843Y7X3_9RHOB</name>
<comment type="catalytic activity">
    <reaction evidence="1">
        <text>a 2'-deoxyribonucleoside 5'-phosphate + H2O = a 2'-deoxyribonucleoside + phosphate</text>
        <dbReference type="Rhea" id="RHEA:36167"/>
        <dbReference type="ChEBI" id="CHEBI:15377"/>
        <dbReference type="ChEBI" id="CHEBI:18274"/>
        <dbReference type="ChEBI" id="CHEBI:43474"/>
        <dbReference type="ChEBI" id="CHEBI:65317"/>
        <dbReference type="EC" id="3.1.3.89"/>
    </reaction>
</comment>
<dbReference type="PANTHER" id="PTHR11845">
    <property type="entry name" value="5'-DEOXYNUCLEOTIDASE HDDC2"/>
    <property type="match status" value="1"/>
</dbReference>
<feature type="domain" description="HD/PDEase" evidence="8">
    <location>
        <begin position="223"/>
        <end position="344"/>
    </location>
</feature>
<evidence type="ECO:0000256" key="1">
    <source>
        <dbReference type="ARBA" id="ARBA00001638"/>
    </source>
</evidence>
<dbReference type="GO" id="GO:0005737">
    <property type="term" value="C:cytoplasm"/>
    <property type="evidence" value="ECO:0007669"/>
    <property type="project" value="TreeGrafter"/>
</dbReference>